<keyword evidence="2" id="KW-1185">Reference proteome</keyword>
<dbReference type="Proteomes" id="UP001501676">
    <property type="component" value="Unassembled WGS sequence"/>
</dbReference>
<proteinExistence type="predicted"/>
<gene>
    <name evidence="1" type="ORF">GCM10020369_29970</name>
</gene>
<evidence type="ECO:0008006" key="3">
    <source>
        <dbReference type="Google" id="ProtNLM"/>
    </source>
</evidence>
<reference evidence="2" key="1">
    <citation type="journal article" date="2019" name="Int. J. Syst. Evol. Microbiol.">
        <title>The Global Catalogue of Microorganisms (GCM) 10K type strain sequencing project: providing services to taxonomists for standard genome sequencing and annotation.</title>
        <authorList>
            <consortium name="The Broad Institute Genomics Platform"/>
            <consortium name="The Broad Institute Genome Sequencing Center for Infectious Disease"/>
            <person name="Wu L."/>
            <person name="Ma J."/>
        </authorList>
    </citation>
    <scope>NUCLEOTIDE SEQUENCE [LARGE SCALE GENOMIC DNA]</scope>
    <source>
        <strain evidence="2">JCM 9458</strain>
    </source>
</reference>
<name>A0ABP6SX33_9ACTN</name>
<sequence>MREEFRCARDQLTAVQVDDVELLLDAEGQRLGCPDRGGASRLSWLRRHHGLSLFAHYPPPYACAARWRLDKRALMVPGLRTQAVRCR</sequence>
<evidence type="ECO:0000313" key="1">
    <source>
        <dbReference type="EMBL" id="GAA3387446.1"/>
    </source>
</evidence>
<accession>A0ABP6SX33</accession>
<organism evidence="1 2">
    <name type="scientific">Cryptosporangium minutisporangium</name>
    <dbReference type="NCBI Taxonomy" id="113569"/>
    <lineage>
        <taxon>Bacteria</taxon>
        <taxon>Bacillati</taxon>
        <taxon>Actinomycetota</taxon>
        <taxon>Actinomycetes</taxon>
        <taxon>Cryptosporangiales</taxon>
        <taxon>Cryptosporangiaceae</taxon>
        <taxon>Cryptosporangium</taxon>
    </lineage>
</organism>
<protein>
    <recommendedName>
        <fullName evidence="3">Transposase</fullName>
    </recommendedName>
</protein>
<comment type="caution">
    <text evidence="1">The sequence shown here is derived from an EMBL/GenBank/DDBJ whole genome shotgun (WGS) entry which is preliminary data.</text>
</comment>
<evidence type="ECO:0000313" key="2">
    <source>
        <dbReference type="Proteomes" id="UP001501676"/>
    </source>
</evidence>
<dbReference type="EMBL" id="BAAAYN010000018">
    <property type="protein sequence ID" value="GAA3387446.1"/>
    <property type="molecule type" value="Genomic_DNA"/>
</dbReference>